<evidence type="ECO:0000313" key="2">
    <source>
        <dbReference type="EMBL" id="CAK0785990.1"/>
    </source>
</evidence>
<dbReference type="Proteomes" id="UP001314263">
    <property type="component" value="Unassembled WGS sequence"/>
</dbReference>
<proteinExistence type="predicted"/>
<dbReference type="AlphaFoldDB" id="A0AAV1IIY6"/>
<feature type="compositionally biased region" description="Basic and acidic residues" evidence="1">
    <location>
        <begin position="111"/>
        <end position="123"/>
    </location>
</feature>
<feature type="region of interest" description="Disordered" evidence="1">
    <location>
        <begin position="255"/>
        <end position="459"/>
    </location>
</feature>
<feature type="region of interest" description="Disordered" evidence="1">
    <location>
        <begin position="1"/>
        <end position="33"/>
    </location>
</feature>
<accession>A0AAV1IIY6</accession>
<protein>
    <submittedName>
        <fullName evidence="2">Uncharacterized protein</fullName>
    </submittedName>
</protein>
<feature type="compositionally biased region" description="Polar residues" evidence="1">
    <location>
        <begin position="150"/>
        <end position="178"/>
    </location>
</feature>
<feature type="compositionally biased region" description="Acidic residues" evidence="1">
    <location>
        <begin position="97"/>
        <end position="110"/>
    </location>
</feature>
<feature type="compositionally biased region" description="Acidic residues" evidence="1">
    <location>
        <begin position="183"/>
        <end position="198"/>
    </location>
</feature>
<evidence type="ECO:0000256" key="1">
    <source>
        <dbReference type="SAM" id="MobiDB-lite"/>
    </source>
</evidence>
<feature type="region of interest" description="Disordered" evidence="1">
    <location>
        <begin position="49"/>
        <end position="226"/>
    </location>
</feature>
<reference evidence="2 3" key="1">
    <citation type="submission" date="2023-10" db="EMBL/GenBank/DDBJ databases">
        <authorList>
            <person name="Maclean D."/>
            <person name="Macfadyen A."/>
        </authorList>
    </citation>
    <scope>NUCLEOTIDE SEQUENCE [LARGE SCALE GENOMIC DNA]</scope>
</reference>
<feature type="compositionally biased region" description="Basic and acidic residues" evidence="1">
    <location>
        <begin position="378"/>
        <end position="389"/>
    </location>
</feature>
<name>A0AAV1IIY6_9CHLO</name>
<feature type="compositionally biased region" description="Polar residues" evidence="1">
    <location>
        <begin position="310"/>
        <end position="320"/>
    </location>
</feature>
<sequence length="459" mass="50442">MGETMPPMQGPSPQGTPGSSRGTSKPWAPPAVIDDNSSAFVRYAVSHRAFAGSGPPSRQSSATLSSQGNGTRQQSIAERMLAGQRLNSTRLKSQELPENEPSEEQAEDDEAPRARRASMDARLPDMPAQRAGSLATTRSHSVELPRKMSGQLSTKSGRRLSTTERMLSGQCLASQRLASQELPEQDPSEEQAEDEEAPPEQRRRSIGHPPTVPHPNAYRPRWAQRQAKDEYMPTRKLPHIMSGIELQMGLDALRESFQPEEDSIAEDPLKPSPFDAAKLDPFSSESEDEGALHKPAGMRTQRTRSEADKTLSNQRLTNQKAGHFEPSESLADDNEIPFDPAGHAASRRSMSMKPPKTPITAKRQPSMTDRMLVGQKLNSRELRDDDVRRPSLPKPVSRASSMDLKMRTGSQGSCKMSVTDRMLSGQRLASQRLASQHLPEYEPSEELPDDYAAPAIAAA</sequence>
<comment type="caution">
    <text evidence="2">The sequence shown here is derived from an EMBL/GenBank/DDBJ whole genome shotgun (WGS) entry which is preliminary data.</text>
</comment>
<dbReference type="EMBL" id="CAUYUE010000013">
    <property type="protein sequence ID" value="CAK0785990.1"/>
    <property type="molecule type" value="Genomic_DNA"/>
</dbReference>
<feature type="compositionally biased region" description="Polar residues" evidence="1">
    <location>
        <begin position="11"/>
        <end position="23"/>
    </location>
</feature>
<organism evidence="2 3">
    <name type="scientific">Coccomyxa viridis</name>
    <dbReference type="NCBI Taxonomy" id="1274662"/>
    <lineage>
        <taxon>Eukaryota</taxon>
        <taxon>Viridiplantae</taxon>
        <taxon>Chlorophyta</taxon>
        <taxon>core chlorophytes</taxon>
        <taxon>Trebouxiophyceae</taxon>
        <taxon>Trebouxiophyceae incertae sedis</taxon>
        <taxon>Coccomyxaceae</taxon>
        <taxon>Coccomyxa</taxon>
    </lineage>
</organism>
<feature type="compositionally biased region" description="Polar residues" evidence="1">
    <location>
        <begin position="56"/>
        <end position="76"/>
    </location>
</feature>
<keyword evidence="3" id="KW-1185">Reference proteome</keyword>
<evidence type="ECO:0000313" key="3">
    <source>
        <dbReference type="Proteomes" id="UP001314263"/>
    </source>
</evidence>
<gene>
    <name evidence="2" type="ORF">CVIRNUC_009203</name>
</gene>